<dbReference type="CDD" id="cd00495">
    <property type="entry name" value="Ribosomal_L25_TL5_CTC"/>
    <property type="match status" value="1"/>
</dbReference>
<dbReference type="EMBL" id="LBUZ01000021">
    <property type="protein sequence ID" value="KKQ74942.1"/>
    <property type="molecule type" value="Genomic_DNA"/>
</dbReference>
<dbReference type="GO" id="GO:0022625">
    <property type="term" value="C:cytosolic large ribosomal subunit"/>
    <property type="evidence" value="ECO:0007669"/>
    <property type="project" value="TreeGrafter"/>
</dbReference>
<dbReference type="InterPro" id="IPR020930">
    <property type="entry name" value="Ribosomal_uL5_bac-type"/>
</dbReference>
<evidence type="ECO:0000313" key="10">
    <source>
        <dbReference type="Proteomes" id="UP000034181"/>
    </source>
</evidence>
<gene>
    <name evidence="5" type="primary">rplY</name>
    <name evidence="5" type="synonym">ctc</name>
    <name evidence="9" type="ORF">US96_C0021G0009</name>
</gene>
<dbReference type="InterPro" id="IPR020057">
    <property type="entry name" value="Ribosomal_bL25_b-dom"/>
</dbReference>
<dbReference type="PANTHER" id="PTHR33284:SF1">
    <property type="entry name" value="RIBOSOMAL PROTEIN L25_GLN-TRNA SYNTHETASE, ANTI-CODON-BINDING DOMAIN-CONTAINING PROTEIN"/>
    <property type="match status" value="1"/>
</dbReference>
<evidence type="ECO:0000256" key="5">
    <source>
        <dbReference type="HAMAP-Rule" id="MF_01334"/>
    </source>
</evidence>
<feature type="domain" description="Large ribosomal subunit protein bL25 beta" evidence="8">
    <location>
        <begin position="100"/>
        <end position="185"/>
    </location>
</feature>
<dbReference type="AlphaFoldDB" id="A0A0G0K7X3"/>
<dbReference type="Proteomes" id="UP000034181">
    <property type="component" value="Unassembled WGS sequence"/>
</dbReference>
<keyword evidence="2 5" id="KW-0694">RNA-binding</keyword>
<proteinExistence type="inferred from homology"/>
<dbReference type="InterPro" id="IPR001021">
    <property type="entry name" value="Ribosomal_bL25_long"/>
</dbReference>
<organism evidence="9 10">
    <name type="scientific">Candidatus Woesebacteria bacterium GW2011_GWB1_38_5b</name>
    <dbReference type="NCBI Taxonomy" id="1618569"/>
    <lineage>
        <taxon>Bacteria</taxon>
        <taxon>Candidatus Woeseibacteriota</taxon>
    </lineage>
</organism>
<dbReference type="InterPro" id="IPR011035">
    <property type="entry name" value="Ribosomal_bL25/Gln-tRNA_synth"/>
</dbReference>
<evidence type="ECO:0000256" key="6">
    <source>
        <dbReference type="SAM" id="MobiDB-lite"/>
    </source>
</evidence>
<dbReference type="Pfam" id="PF01386">
    <property type="entry name" value="Ribosomal_L25p"/>
    <property type="match status" value="1"/>
</dbReference>
<evidence type="ECO:0000256" key="2">
    <source>
        <dbReference type="ARBA" id="ARBA00022884"/>
    </source>
</evidence>
<dbReference type="GO" id="GO:0003735">
    <property type="term" value="F:structural constituent of ribosome"/>
    <property type="evidence" value="ECO:0007669"/>
    <property type="project" value="InterPro"/>
</dbReference>
<dbReference type="InterPro" id="IPR020056">
    <property type="entry name" value="Rbsml_bL25/Gln-tRNA_synth_N"/>
</dbReference>
<feature type="domain" description="Large ribosomal subunit protein bL25 L25" evidence="7">
    <location>
        <begin position="6"/>
        <end position="91"/>
    </location>
</feature>
<comment type="function">
    <text evidence="5">This is one of the proteins that binds to the 5S RNA in the ribosome where it forms part of the central protuberance.</text>
</comment>
<keyword evidence="1 5" id="KW-0699">rRNA-binding</keyword>
<comment type="caution">
    <text evidence="9">The sequence shown here is derived from an EMBL/GenBank/DDBJ whole genome shotgun (WGS) entry which is preliminary data.</text>
</comment>
<dbReference type="SUPFAM" id="SSF50715">
    <property type="entry name" value="Ribosomal protein L25-like"/>
    <property type="match status" value="1"/>
</dbReference>
<reference evidence="9 10" key="1">
    <citation type="journal article" date="2015" name="Nature">
        <title>rRNA introns, odd ribosomes, and small enigmatic genomes across a large radiation of phyla.</title>
        <authorList>
            <person name="Brown C.T."/>
            <person name="Hug L.A."/>
            <person name="Thomas B.C."/>
            <person name="Sharon I."/>
            <person name="Castelle C.J."/>
            <person name="Singh A."/>
            <person name="Wilkins M.J."/>
            <person name="Williams K.H."/>
            <person name="Banfield J.F."/>
        </authorList>
    </citation>
    <scope>NUCLEOTIDE SEQUENCE [LARGE SCALE GENOMIC DNA]</scope>
</reference>
<dbReference type="InterPro" id="IPR037121">
    <property type="entry name" value="Ribosomal_bL25_C"/>
</dbReference>
<evidence type="ECO:0000256" key="1">
    <source>
        <dbReference type="ARBA" id="ARBA00022730"/>
    </source>
</evidence>
<feature type="region of interest" description="Disordered" evidence="6">
    <location>
        <begin position="201"/>
        <end position="225"/>
    </location>
</feature>
<keyword evidence="3 5" id="KW-0689">Ribosomal protein</keyword>
<evidence type="ECO:0000256" key="4">
    <source>
        <dbReference type="ARBA" id="ARBA00023274"/>
    </source>
</evidence>
<evidence type="ECO:0000259" key="7">
    <source>
        <dbReference type="Pfam" id="PF01386"/>
    </source>
</evidence>
<dbReference type="GO" id="GO:0006412">
    <property type="term" value="P:translation"/>
    <property type="evidence" value="ECO:0007669"/>
    <property type="project" value="UniProtKB-UniRule"/>
</dbReference>
<protein>
    <recommendedName>
        <fullName evidence="5">Large ribosomal subunit protein bL25</fullName>
    </recommendedName>
    <alternativeName>
        <fullName evidence="5">General stress protein CTC</fullName>
    </alternativeName>
</protein>
<evidence type="ECO:0000313" key="9">
    <source>
        <dbReference type="EMBL" id="KKQ74942.1"/>
    </source>
</evidence>
<dbReference type="PANTHER" id="PTHR33284">
    <property type="entry name" value="RIBOSOMAL PROTEIN L25/GLN-TRNA SYNTHETASE, ANTI-CODON-BINDING DOMAIN-CONTAINING PROTEIN"/>
    <property type="match status" value="1"/>
</dbReference>
<keyword evidence="4 5" id="KW-0687">Ribonucleoprotein</keyword>
<dbReference type="GO" id="GO:0008097">
    <property type="term" value="F:5S rRNA binding"/>
    <property type="evidence" value="ECO:0007669"/>
    <property type="project" value="InterPro"/>
</dbReference>
<dbReference type="Pfam" id="PF14693">
    <property type="entry name" value="Ribosomal_TL5_C"/>
    <property type="match status" value="1"/>
</dbReference>
<accession>A0A0G0K7X3</accession>
<sequence>MAKINLQAENRKIIGRGVKNLRKKGRLPANVFGKKIDSIAVDVGKSEFLKVYGEAGETGLVDLNISGSVHPVLVSELQLDPVTDEVLQVDFHEVDLKEQVSATVPVELIGESPAQKSGIGTVVQQIDEIEVTALPMDLPDKFEIDISELIEVDQAIYVKDLKYDKDKVKLETDLEDIVVKVEPPQKEEVIAVAPAATEVEVTQQAKPEEGDAPVQAQEPGKPLEG</sequence>
<evidence type="ECO:0000256" key="3">
    <source>
        <dbReference type="ARBA" id="ARBA00022980"/>
    </source>
</evidence>
<dbReference type="Gene3D" id="2.40.240.10">
    <property type="entry name" value="Ribosomal Protein L25, Chain P"/>
    <property type="match status" value="1"/>
</dbReference>
<dbReference type="Gene3D" id="2.170.120.20">
    <property type="entry name" value="Ribosomal protein L25, beta domain"/>
    <property type="match status" value="1"/>
</dbReference>
<name>A0A0G0K7X3_9BACT</name>
<comment type="similarity">
    <text evidence="5">Belongs to the bacterial ribosomal protein bL25 family. CTC subfamily.</text>
</comment>
<dbReference type="NCBIfam" id="TIGR00731">
    <property type="entry name" value="bL25_bact_ctc"/>
    <property type="match status" value="1"/>
</dbReference>
<dbReference type="InterPro" id="IPR029751">
    <property type="entry name" value="Ribosomal_L25_dom"/>
</dbReference>
<evidence type="ECO:0000259" key="8">
    <source>
        <dbReference type="Pfam" id="PF14693"/>
    </source>
</evidence>
<comment type="subunit">
    <text evidence="5">Part of the 50S ribosomal subunit; part of the 5S rRNA/L5/L18/L25 subcomplex. Contacts the 5S rRNA. Binds to the 5S rRNA independently of L5 and L18.</text>
</comment>
<dbReference type="HAMAP" id="MF_01334">
    <property type="entry name" value="Ribosomal_bL25_CTC"/>
    <property type="match status" value="1"/>
</dbReference>